<protein>
    <submittedName>
        <fullName evidence="2">Uncharacterized protein</fullName>
    </submittedName>
</protein>
<dbReference type="OrthoDB" id="3059979at2759"/>
<sequence>MTDGPVIASPNSGFLHLVKRERPWYKNNRKYAISLYKGADLMFFWVSFKLVFSYLFITETKNRSLEETAILFDGNDAVKKLSEKAASRAGILR</sequence>
<feature type="transmembrane region" description="Helical" evidence="1">
    <location>
        <begin position="41"/>
        <end position="57"/>
    </location>
</feature>
<comment type="caution">
    <text evidence="2">The sequence shown here is derived from an EMBL/GenBank/DDBJ whole genome shotgun (WGS) entry which is preliminary data.</text>
</comment>
<keyword evidence="1" id="KW-0812">Transmembrane</keyword>
<evidence type="ECO:0000256" key="1">
    <source>
        <dbReference type="SAM" id="Phobius"/>
    </source>
</evidence>
<evidence type="ECO:0000313" key="2">
    <source>
        <dbReference type="EMBL" id="KAJ3510046.1"/>
    </source>
</evidence>
<organism evidence="2 3">
    <name type="scientific">Agrocybe chaxingu</name>
    <dbReference type="NCBI Taxonomy" id="84603"/>
    <lineage>
        <taxon>Eukaryota</taxon>
        <taxon>Fungi</taxon>
        <taxon>Dikarya</taxon>
        <taxon>Basidiomycota</taxon>
        <taxon>Agaricomycotina</taxon>
        <taxon>Agaricomycetes</taxon>
        <taxon>Agaricomycetidae</taxon>
        <taxon>Agaricales</taxon>
        <taxon>Agaricineae</taxon>
        <taxon>Strophariaceae</taxon>
        <taxon>Agrocybe</taxon>
    </lineage>
</organism>
<evidence type="ECO:0000313" key="3">
    <source>
        <dbReference type="Proteomes" id="UP001148786"/>
    </source>
</evidence>
<proteinExistence type="predicted"/>
<gene>
    <name evidence="2" type="ORF">NLJ89_g4892</name>
</gene>
<keyword evidence="1" id="KW-1133">Transmembrane helix</keyword>
<name>A0A9W8K2C3_9AGAR</name>
<dbReference type="AlphaFoldDB" id="A0A9W8K2C3"/>
<keyword evidence="1" id="KW-0472">Membrane</keyword>
<keyword evidence="3" id="KW-1185">Reference proteome</keyword>
<dbReference type="Proteomes" id="UP001148786">
    <property type="component" value="Unassembled WGS sequence"/>
</dbReference>
<dbReference type="EMBL" id="JANKHO010000428">
    <property type="protein sequence ID" value="KAJ3510046.1"/>
    <property type="molecule type" value="Genomic_DNA"/>
</dbReference>
<accession>A0A9W8K2C3</accession>
<reference evidence="2" key="1">
    <citation type="submission" date="2022-07" db="EMBL/GenBank/DDBJ databases">
        <title>Genome Sequence of Agrocybe chaxingu.</title>
        <authorList>
            <person name="Buettner E."/>
        </authorList>
    </citation>
    <scope>NUCLEOTIDE SEQUENCE</scope>
    <source>
        <strain evidence="2">MP-N11</strain>
    </source>
</reference>